<dbReference type="EMBL" id="MFLK01000044">
    <property type="protein sequence ID" value="OGG65533.1"/>
    <property type="molecule type" value="Genomic_DNA"/>
</dbReference>
<dbReference type="AlphaFoldDB" id="A0A1F6DVX1"/>
<dbReference type="STRING" id="1798497.A3D71_00330"/>
<name>A0A1F6DVX1_9BACT</name>
<evidence type="ECO:0000313" key="2">
    <source>
        <dbReference type="Proteomes" id="UP000177652"/>
    </source>
</evidence>
<evidence type="ECO:0000313" key="1">
    <source>
        <dbReference type="EMBL" id="OGG65533.1"/>
    </source>
</evidence>
<evidence type="ECO:0008006" key="3">
    <source>
        <dbReference type="Google" id="ProtNLM"/>
    </source>
</evidence>
<protein>
    <recommendedName>
        <fullName evidence="3">AMP-dependent synthetase/ligase domain-containing protein</fullName>
    </recommendedName>
</protein>
<dbReference type="Proteomes" id="UP000177652">
    <property type="component" value="Unassembled WGS sequence"/>
</dbReference>
<accession>A0A1F6DVX1</accession>
<gene>
    <name evidence="1" type="ORF">A3D71_00330</name>
</gene>
<reference evidence="1 2" key="1">
    <citation type="journal article" date="2016" name="Nat. Commun.">
        <title>Thousands of microbial genomes shed light on interconnected biogeochemical processes in an aquifer system.</title>
        <authorList>
            <person name="Anantharaman K."/>
            <person name="Brown C.T."/>
            <person name="Hug L.A."/>
            <person name="Sharon I."/>
            <person name="Castelle C.J."/>
            <person name="Probst A.J."/>
            <person name="Thomas B.C."/>
            <person name="Singh A."/>
            <person name="Wilkins M.J."/>
            <person name="Karaoz U."/>
            <person name="Brodie E.L."/>
            <person name="Williams K.H."/>
            <person name="Hubbard S.S."/>
            <person name="Banfield J.F."/>
        </authorList>
    </citation>
    <scope>NUCLEOTIDE SEQUENCE [LARGE SCALE GENOMIC DNA]</scope>
</reference>
<organism evidence="1 2">
    <name type="scientific">Candidatus Kaiserbacteria bacterium RIFCSPHIGHO2_02_FULL_55_20</name>
    <dbReference type="NCBI Taxonomy" id="1798497"/>
    <lineage>
        <taxon>Bacteria</taxon>
        <taxon>Candidatus Kaiseribacteriota</taxon>
    </lineage>
</organism>
<comment type="caution">
    <text evidence="1">The sequence shown here is derived from an EMBL/GenBank/DDBJ whole genome shotgun (WGS) entry which is preliminary data.</text>
</comment>
<dbReference type="SUPFAM" id="SSF56801">
    <property type="entry name" value="Acetyl-CoA synthetase-like"/>
    <property type="match status" value="1"/>
</dbReference>
<dbReference type="InterPro" id="IPR042099">
    <property type="entry name" value="ANL_N_sf"/>
</dbReference>
<proteinExistence type="predicted"/>
<dbReference type="Gene3D" id="3.40.50.12780">
    <property type="entry name" value="N-terminal domain of ligase-like"/>
    <property type="match status" value="1"/>
</dbReference>
<sequence>MEREDVVALSRVILRDALSHPPEDPSSFLVRVTSGTSGTQPLVIITEYSSEAPASAVAGGMKRIISCSGSMGVRLANALIVRKTAEGAVVQVLPLDPRDLLSGLDDLLKDFRPQVIYGLCSYVMKMSTFVRPSVAHCIRRLTFVGEILLPEVERHLAGRFPDAEQDEQYMASETGGYIANRLCGHLPRNHYHPALGVTIRILDADEEGVGDILISKRIFRTVRLEDYRVGDIGRFVPGVCPCGEPVTFELLGRKGIDYVKLVGALLRRQEFDRVLAAFPGLIRDYRVEARQSTKRGVMQGLVTLRIHYPGGTFSADLVREIREKIERNLFVTPSKTFADLVSQGVFKPLIVEFSDGPFTQGHKDVKLKLLASTA</sequence>